<reference evidence="7" key="1">
    <citation type="submission" date="2020-05" db="EMBL/GenBank/DDBJ databases">
        <title>Phylogenomic resolution of chytrid fungi.</title>
        <authorList>
            <person name="Stajich J.E."/>
            <person name="Amses K."/>
            <person name="Simmons R."/>
            <person name="Seto K."/>
            <person name="Myers J."/>
            <person name="Bonds A."/>
            <person name="Quandt C.A."/>
            <person name="Barry K."/>
            <person name="Liu P."/>
            <person name="Grigoriev I."/>
            <person name="Longcore J.E."/>
            <person name="James T.Y."/>
        </authorList>
    </citation>
    <scope>NUCLEOTIDE SEQUENCE</scope>
    <source>
        <strain evidence="7">JEL0379</strain>
    </source>
</reference>
<dbReference type="Proteomes" id="UP001212152">
    <property type="component" value="Unassembled WGS sequence"/>
</dbReference>
<evidence type="ECO:0000256" key="4">
    <source>
        <dbReference type="ARBA" id="ARBA00023136"/>
    </source>
</evidence>
<accession>A0AAD5XT06</accession>
<keyword evidence="4" id="KW-0472">Membrane</keyword>
<feature type="region of interest" description="Disordered" evidence="5">
    <location>
        <begin position="457"/>
        <end position="476"/>
    </location>
</feature>
<organism evidence="7 8">
    <name type="scientific">Geranomyces variabilis</name>
    <dbReference type="NCBI Taxonomy" id="109894"/>
    <lineage>
        <taxon>Eukaryota</taxon>
        <taxon>Fungi</taxon>
        <taxon>Fungi incertae sedis</taxon>
        <taxon>Chytridiomycota</taxon>
        <taxon>Chytridiomycota incertae sedis</taxon>
        <taxon>Chytridiomycetes</taxon>
        <taxon>Spizellomycetales</taxon>
        <taxon>Powellomycetaceae</taxon>
        <taxon>Geranomyces</taxon>
    </lineage>
</organism>
<evidence type="ECO:0000256" key="3">
    <source>
        <dbReference type="ARBA" id="ARBA00022989"/>
    </source>
</evidence>
<keyword evidence="8" id="KW-1185">Reference proteome</keyword>
<evidence type="ECO:0000313" key="8">
    <source>
        <dbReference type="Proteomes" id="UP001212152"/>
    </source>
</evidence>
<feature type="domain" description="Fatty acid hydroxylase" evidence="6">
    <location>
        <begin position="212"/>
        <end position="347"/>
    </location>
</feature>
<dbReference type="GO" id="GO:0005506">
    <property type="term" value="F:iron ion binding"/>
    <property type="evidence" value="ECO:0007669"/>
    <property type="project" value="InterPro"/>
</dbReference>
<evidence type="ECO:0000256" key="5">
    <source>
        <dbReference type="SAM" id="MobiDB-lite"/>
    </source>
</evidence>
<gene>
    <name evidence="7" type="ORF">HDU87_006731</name>
</gene>
<sequence length="476" mass="52049">MPTLDPFPAGLVSLLTDCMDSLASLLARSASALCNPLLSPHSPPAFDTPPPVLLPAPPSEDSAAAISAAPAAASGVGATNLPPSAPLLQWLLLPDSLAPLLAAAHSAYNALPTLETSEKCMILLPVACYWIYSTILFVLSWLRLTSVELHRIPTDQKMRPANRVTVAHVLQRVAVQHAIQIAVAYGLAVGMREDNMSTRPVEHPLLFVAKIIIASIMLDTYQYWMHRWMHTNRWLYRNFHSVHHELTVLYAFGALYNHPLEGLLMDTVGSGLPTLVLDMHPWTATAFFCSATLKTVDDHCGYALPWDPLQTLFRNNAVYHDIHHWGKGRMYNFSQPFFTFWDVWMGTDYEIAMQKQAAAKAQRSGANEEVFSAAVAAEPPMTIVTPSRRGPSEPADGGVARRRVVSKTLQVADDINPVNAPPSPTLSCSDCSNDSAIGSSCGDWEAERAAEKACDDRNASHIVESDPWQLPAATRT</sequence>
<comment type="subcellular location">
    <subcellularLocation>
        <location evidence="1">Membrane</location>
    </subcellularLocation>
</comment>
<dbReference type="GO" id="GO:0008610">
    <property type="term" value="P:lipid biosynthetic process"/>
    <property type="evidence" value="ECO:0007669"/>
    <property type="project" value="InterPro"/>
</dbReference>
<keyword evidence="3" id="KW-1133">Transmembrane helix</keyword>
<dbReference type="AlphaFoldDB" id="A0AAD5XT06"/>
<proteinExistence type="predicted"/>
<evidence type="ECO:0000256" key="2">
    <source>
        <dbReference type="ARBA" id="ARBA00022692"/>
    </source>
</evidence>
<dbReference type="GO" id="GO:0016020">
    <property type="term" value="C:membrane"/>
    <property type="evidence" value="ECO:0007669"/>
    <property type="project" value="UniProtKB-SubCell"/>
</dbReference>
<keyword evidence="2" id="KW-0812">Transmembrane</keyword>
<dbReference type="GO" id="GO:0016491">
    <property type="term" value="F:oxidoreductase activity"/>
    <property type="evidence" value="ECO:0007669"/>
    <property type="project" value="InterPro"/>
</dbReference>
<dbReference type="PANTHER" id="PTHR11863">
    <property type="entry name" value="STEROL DESATURASE"/>
    <property type="match status" value="1"/>
</dbReference>
<dbReference type="EMBL" id="JADGJQ010000006">
    <property type="protein sequence ID" value="KAJ3183412.1"/>
    <property type="molecule type" value="Genomic_DNA"/>
</dbReference>
<evidence type="ECO:0000256" key="1">
    <source>
        <dbReference type="ARBA" id="ARBA00004370"/>
    </source>
</evidence>
<evidence type="ECO:0000313" key="7">
    <source>
        <dbReference type="EMBL" id="KAJ3183412.1"/>
    </source>
</evidence>
<name>A0AAD5XT06_9FUNG</name>
<dbReference type="InterPro" id="IPR006694">
    <property type="entry name" value="Fatty_acid_hydroxylase"/>
</dbReference>
<dbReference type="InterPro" id="IPR050307">
    <property type="entry name" value="Sterol_Desaturase_Related"/>
</dbReference>
<comment type="caution">
    <text evidence="7">The sequence shown here is derived from an EMBL/GenBank/DDBJ whole genome shotgun (WGS) entry which is preliminary data.</text>
</comment>
<dbReference type="Pfam" id="PF04116">
    <property type="entry name" value="FA_hydroxylase"/>
    <property type="match status" value="1"/>
</dbReference>
<protein>
    <recommendedName>
        <fullName evidence="6">Fatty acid hydroxylase domain-containing protein</fullName>
    </recommendedName>
</protein>
<evidence type="ECO:0000259" key="6">
    <source>
        <dbReference type="Pfam" id="PF04116"/>
    </source>
</evidence>